<dbReference type="GO" id="GO:0005886">
    <property type="term" value="C:plasma membrane"/>
    <property type="evidence" value="ECO:0007669"/>
    <property type="project" value="TreeGrafter"/>
</dbReference>
<evidence type="ECO:0000256" key="7">
    <source>
        <dbReference type="SAM" id="Phobius"/>
    </source>
</evidence>
<evidence type="ECO:0000256" key="4">
    <source>
        <dbReference type="ARBA" id="ARBA00022989"/>
    </source>
</evidence>
<feature type="transmembrane region" description="Helical" evidence="7">
    <location>
        <begin position="79"/>
        <end position="100"/>
    </location>
</feature>
<feature type="transmembrane region" description="Helical" evidence="7">
    <location>
        <begin position="138"/>
        <end position="158"/>
    </location>
</feature>
<feature type="transmembrane region" description="Helical" evidence="7">
    <location>
        <begin position="112"/>
        <end position="131"/>
    </location>
</feature>
<reference evidence="10 11" key="1">
    <citation type="journal article" date="2015" name="Genome Biol. Evol.">
        <title>Phylogenomic analyses indicate that early fungi evolved digesting cell walls of algal ancestors of land plants.</title>
        <authorList>
            <person name="Chang Y."/>
            <person name="Wang S."/>
            <person name="Sekimoto S."/>
            <person name="Aerts A.L."/>
            <person name="Choi C."/>
            <person name="Clum A."/>
            <person name="LaButti K.M."/>
            <person name="Lindquist E.A."/>
            <person name="Yee Ngan C."/>
            <person name="Ohm R.A."/>
            <person name="Salamov A.A."/>
            <person name="Grigoriev I.V."/>
            <person name="Spatafora J.W."/>
            <person name="Berbee M.L."/>
        </authorList>
    </citation>
    <scope>NUCLEOTIDE SEQUENCE [LARGE SCALE GENOMIC DNA]</scope>
    <source>
        <strain evidence="10 11">NRRL 28638</strain>
    </source>
</reference>
<keyword evidence="3 7" id="KW-0812">Transmembrane</keyword>
<evidence type="ECO:0000313" key="10">
    <source>
        <dbReference type="EMBL" id="KXN72386.1"/>
    </source>
</evidence>
<keyword evidence="11" id="KW-1185">Reference proteome</keyword>
<dbReference type="PANTHER" id="PTHR31247">
    <property type="entry name" value="TRANSMEMBRANE PROTEIN 198 FAMILY MEMBER"/>
    <property type="match status" value="1"/>
</dbReference>
<evidence type="ECO:0000256" key="2">
    <source>
        <dbReference type="ARBA" id="ARBA00006244"/>
    </source>
</evidence>
<evidence type="ECO:0000256" key="5">
    <source>
        <dbReference type="ARBA" id="ARBA00023136"/>
    </source>
</evidence>
<comment type="similarity">
    <text evidence="2">Belongs to the TMEM198 family.</text>
</comment>
<dbReference type="Pfam" id="PF13886">
    <property type="entry name" value="TM7S3_TM198"/>
    <property type="match status" value="1"/>
</dbReference>
<dbReference type="InterPro" id="IPR040236">
    <property type="entry name" value="TMEM198"/>
</dbReference>
<evidence type="ECO:0000259" key="9">
    <source>
        <dbReference type="Pfam" id="PF13886"/>
    </source>
</evidence>
<sequence>MSKSLHQLYILTLWSILICLGYANAQSTDQTTPPATSDKLIAPNPIGTPNKSAAFIVSGVLCMIIGLLFVFVGKKLIRFLIAFAGAFAFFIITITISAFIVDFNSISNNQTIIILVSAGIFAVAGGILSACMWKVGMVLLGFLNGISLGQIVTRAFVAKPWVQVTVMGSVGLIFAIFTCFAMNLVTIAYTSFFGAHLFITGVDLIANTGYNQFSTSSITNGEVVSLSPGAWGMFASVFIISIIGTLFQWKTVKSKTQDYEPIAAREVPEK</sequence>
<accession>A0A137PBP6</accession>
<feature type="chain" id="PRO_5007294691" description="Transmembrane protein 198" evidence="8">
    <location>
        <begin position="26"/>
        <end position="270"/>
    </location>
</feature>
<keyword evidence="5 7" id="KW-0472">Membrane</keyword>
<dbReference type="InterPro" id="IPR025256">
    <property type="entry name" value="TM7S3/TM198-like_dom"/>
</dbReference>
<dbReference type="STRING" id="796925.A0A137PBP6"/>
<keyword evidence="8" id="KW-0732">Signal</keyword>
<name>A0A137PBP6_CONC2</name>
<feature type="signal peptide" evidence="8">
    <location>
        <begin position="1"/>
        <end position="25"/>
    </location>
</feature>
<dbReference type="PANTHER" id="PTHR31247:SF5">
    <property type="entry name" value="DUF4203 DOMAIN-CONTAINING PROTEIN"/>
    <property type="match status" value="1"/>
</dbReference>
<protein>
    <recommendedName>
        <fullName evidence="6">Transmembrane protein 198</fullName>
    </recommendedName>
</protein>
<evidence type="ECO:0000256" key="6">
    <source>
        <dbReference type="ARBA" id="ARBA00049737"/>
    </source>
</evidence>
<feature type="transmembrane region" description="Helical" evidence="7">
    <location>
        <begin position="192"/>
        <end position="210"/>
    </location>
</feature>
<dbReference type="OrthoDB" id="102260at2759"/>
<organism evidence="10 11">
    <name type="scientific">Conidiobolus coronatus (strain ATCC 28846 / CBS 209.66 / NRRL 28638)</name>
    <name type="common">Delacroixia coronata</name>
    <dbReference type="NCBI Taxonomy" id="796925"/>
    <lineage>
        <taxon>Eukaryota</taxon>
        <taxon>Fungi</taxon>
        <taxon>Fungi incertae sedis</taxon>
        <taxon>Zoopagomycota</taxon>
        <taxon>Entomophthoromycotina</taxon>
        <taxon>Entomophthoromycetes</taxon>
        <taxon>Entomophthorales</taxon>
        <taxon>Ancylistaceae</taxon>
        <taxon>Conidiobolus</taxon>
    </lineage>
</organism>
<feature type="transmembrane region" description="Helical" evidence="7">
    <location>
        <begin position="164"/>
        <end position="185"/>
    </location>
</feature>
<evidence type="ECO:0000256" key="1">
    <source>
        <dbReference type="ARBA" id="ARBA00004141"/>
    </source>
</evidence>
<feature type="transmembrane region" description="Helical" evidence="7">
    <location>
        <begin position="230"/>
        <end position="249"/>
    </location>
</feature>
<comment type="subcellular location">
    <subcellularLocation>
        <location evidence="1">Membrane</location>
        <topology evidence="1">Multi-pass membrane protein</topology>
    </subcellularLocation>
</comment>
<dbReference type="EMBL" id="KQ964454">
    <property type="protein sequence ID" value="KXN72386.1"/>
    <property type="molecule type" value="Genomic_DNA"/>
</dbReference>
<proteinExistence type="inferred from homology"/>
<evidence type="ECO:0000256" key="3">
    <source>
        <dbReference type="ARBA" id="ARBA00022692"/>
    </source>
</evidence>
<keyword evidence="4 7" id="KW-1133">Transmembrane helix</keyword>
<evidence type="ECO:0000313" key="11">
    <source>
        <dbReference type="Proteomes" id="UP000070444"/>
    </source>
</evidence>
<dbReference type="AlphaFoldDB" id="A0A137PBP6"/>
<gene>
    <name evidence="10" type="ORF">CONCODRAFT_77832</name>
</gene>
<evidence type="ECO:0000256" key="8">
    <source>
        <dbReference type="SAM" id="SignalP"/>
    </source>
</evidence>
<feature type="transmembrane region" description="Helical" evidence="7">
    <location>
        <begin position="53"/>
        <end position="72"/>
    </location>
</feature>
<dbReference type="Proteomes" id="UP000070444">
    <property type="component" value="Unassembled WGS sequence"/>
</dbReference>
<feature type="domain" description="TM7S3/TM198-like" evidence="9">
    <location>
        <begin position="59"/>
        <end position="249"/>
    </location>
</feature>